<evidence type="ECO:0000313" key="1">
    <source>
        <dbReference type="EMBL" id="MPN27701.1"/>
    </source>
</evidence>
<dbReference type="GO" id="GO:0008700">
    <property type="term" value="F:(R,S)-4-hydroxy-2-oxoglutarate aldolase activity"/>
    <property type="evidence" value="ECO:0007669"/>
    <property type="project" value="UniProtKB-EC"/>
</dbReference>
<protein>
    <submittedName>
        <fullName evidence="1">4-hydroxy-4-methyl-2-oxoglutarate aldolase/4-carboxy-4-hydroxy-2-oxoadipate aldolase</fullName>
        <ecNumber evidence="1">4.1.3.16</ecNumber>
    </submittedName>
</protein>
<dbReference type="EMBL" id="VSSQ01077689">
    <property type="protein sequence ID" value="MPN27701.1"/>
    <property type="molecule type" value="Genomic_DNA"/>
</dbReference>
<comment type="caution">
    <text evidence="1">The sequence shown here is derived from an EMBL/GenBank/DDBJ whole genome shotgun (WGS) entry which is preliminary data.</text>
</comment>
<dbReference type="CDD" id="cd16841">
    <property type="entry name" value="RraA_family"/>
    <property type="match status" value="1"/>
</dbReference>
<dbReference type="AlphaFoldDB" id="A0A645GL75"/>
<reference evidence="1" key="1">
    <citation type="submission" date="2019-08" db="EMBL/GenBank/DDBJ databases">
        <authorList>
            <person name="Kucharzyk K."/>
            <person name="Murdoch R.W."/>
            <person name="Higgins S."/>
            <person name="Loffler F."/>
        </authorList>
    </citation>
    <scope>NUCLEOTIDE SEQUENCE</scope>
</reference>
<name>A0A645GL75_9ZZZZ</name>
<dbReference type="PANTHER" id="PTHR33254">
    <property type="entry name" value="4-HYDROXY-4-METHYL-2-OXOGLUTARATE ALDOLASE 3-RELATED"/>
    <property type="match status" value="1"/>
</dbReference>
<dbReference type="InterPro" id="IPR036704">
    <property type="entry name" value="RraA/RraA-like_sf"/>
</dbReference>
<dbReference type="InterPro" id="IPR005493">
    <property type="entry name" value="RraA/RraA-like"/>
</dbReference>
<dbReference type="Gene3D" id="3.50.30.40">
    <property type="entry name" value="Ribonuclease E inhibitor RraA/RraA-like"/>
    <property type="match status" value="1"/>
</dbReference>
<proteinExistence type="predicted"/>
<dbReference type="EC" id="4.1.3.16" evidence="1"/>
<sequence length="194" mass="20872">MNPRICLVSSPKAQMMAGPAFTVKLRAGDNLALHAALNYCTEGDVLVVSNEGEQNRSLMGEIMMAYLMHAKKIAGIVIDGPIRDIDEIGKWDFPVYATGTTPGGPYKEGPGELNVPVSCGEISVNPGDIILADPDGVVVIPRRDASAVLEAARKFQATDAAKLEPAKNGTLNRDWVERELQAKGFEIIDGVYDF</sequence>
<dbReference type="Pfam" id="PF03737">
    <property type="entry name" value="RraA-like"/>
    <property type="match status" value="1"/>
</dbReference>
<dbReference type="SUPFAM" id="SSF89562">
    <property type="entry name" value="RraA-like"/>
    <property type="match status" value="1"/>
</dbReference>
<dbReference type="PANTHER" id="PTHR33254:SF4">
    <property type="entry name" value="4-HYDROXY-4-METHYL-2-OXOGLUTARATE ALDOLASE 3-RELATED"/>
    <property type="match status" value="1"/>
</dbReference>
<accession>A0A645GL75</accession>
<organism evidence="1">
    <name type="scientific">bioreactor metagenome</name>
    <dbReference type="NCBI Taxonomy" id="1076179"/>
    <lineage>
        <taxon>unclassified sequences</taxon>
        <taxon>metagenomes</taxon>
        <taxon>ecological metagenomes</taxon>
    </lineage>
</organism>
<keyword evidence="1" id="KW-0456">Lyase</keyword>
<gene>
    <name evidence="1" type="primary">proA_43</name>
    <name evidence="1" type="ORF">SDC9_175135</name>
</gene>